<evidence type="ECO:0000256" key="10">
    <source>
        <dbReference type="SAM" id="MobiDB-lite"/>
    </source>
</evidence>
<organism evidence="12 13">
    <name type="scientific">Meripilus lineatus</name>
    <dbReference type="NCBI Taxonomy" id="2056292"/>
    <lineage>
        <taxon>Eukaryota</taxon>
        <taxon>Fungi</taxon>
        <taxon>Dikarya</taxon>
        <taxon>Basidiomycota</taxon>
        <taxon>Agaricomycotina</taxon>
        <taxon>Agaricomycetes</taxon>
        <taxon>Polyporales</taxon>
        <taxon>Meripilaceae</taxon>
        <taxon>Meripilus</taxon>
    </lineage>
</organism>
<feature type="compositionally biased region" description="Polar residues" evidence="10">
    <location>
        <begin position="336"/>
        <end position="350"/>
    </location>
</feature>
<dbReference type="GO" id="GO:0004932">
    <property type="term" value="F:mating-type factor pheromone receptor activity"/>
    <property type="evidence" value="ECO:0007669"/>
    <property type="project" value="InterPro"/>
</dbReference>
<keyword evidence="13" id="KW-1185">Reference proteome</keyword>
<dbReference type="EMBL" id="JANAWD010000106">
    <property type="protein sequence ID" value="KAJ3486951.1"/>
    <property type="molecule type" value="Genomic_DNA"/>
</dbReference>
<keyword evidence="4 11" id="KW-0812">Transmembrane</keyword>
<feature type="compositionally biased region" description="Low complexity" evidence="10">
    <location>
        <begin position="362"/>
        <end position="374"/>
    </location>
</feature>
<gene>
    <name evidence="12" type="ORF">NLI96_g3877</name>
</gene>
<dbReference type="CDD" id="cd14966">
    <property type="entry name" value="7tmD_STE3"/>
    <property type="match status" value="1"/>
</dbReference>
<evidence type="ECO:0000256" key="7">
    <source>
        <dbReference type="ARBA" id="ARBA00023136"/>
    </source>
</evidence>
<dbReference type="Pfam" id="PF02076">
    <property type="entry name" value="STE3"/>
    <property type="match status" value="1"/>
</dbReference>
<evidence type="ECO:0000256" key="4">
    <source>
        <dbReference type="ARBA" id="ARBA00022692"/>
    </source>
</evidence>
<reference evidence="12" key="1">
    <citation type="submission" date="2022-07" db="EMBL/GenBank/DDBJ databases">
        <title>Genome Sequence of Physisporinus lineatus.</title>
        <authorList>
            <person name="Buettner E."/>
        </authorList>
    </citation>
    <scope>NUCLEOTIDE SEQUENCE</scope>
    <source>
        <strain evidence="12">VT162</strain>
    </source>
</reference>
<feature type="transmembrane region" description="Helical" evidence="11">
    <location>
        <begin position="43"/>
        <end position="61"/>
    </location>
</feature>
<evidence type="ECO:0000256" key="5">
    <source>
        <dbReference type="ARBA" id="ARBA00022989"/>
    </source>
</evidence>
<dbReference type="InterPro" id="IPR001499">
    <property type="entry name" value="GPCR_STE3"/>
</dbReference>
<feature type="transmembrane region" description="Helical" evidence="11">
    <location>
        <begin position="12"/>
        <end position="31"/>
    </location>
</feature>
<dbReference type="AlphaFoldDB" id="A0AAD5YIJ7"/>
<comment type="subcellular location">
    <subcellularLocation>
        <location evidence="1">Membrane</location>
        <topology evidence="1">Multi-pass membrane protein</topology>
    </subcellularLocation>
</comment>
<dbReference type="GO" id="GO:0005886">
    <property type="term" value="C:plasma membrane"/>
    <property type="evidence" value="ECO:0007669"/>
    <property type="project" value="TreeGrafter"/>
</dbReference>
<evidence type="ECO:0000256" key="6">
    <source>
        <dbReference type="ARBA" id="ARBA00023040"/>
    </source>
</evidence>
<protein>
    <recommendedName>
        <fullName evidence="14">Pheromone receptor</fullName>
    </recommendedName>
</protein>
<feature type="region of interest" description="Disordered" evidence="10">
    <location>
        <begin position="316"/>
        <end position="397"/>
    </location>
</feature>
<evidence type="ECO:0000313" key="13">
    <source>
        <dbReference type="Proteomes" id="UP001212997"/>
    </source>
</evidence>
<feature type="transmembrane region" description="Helical" evidence="11">
    <location>
        <begin position="81"/>
        <end position="102"/>
    </location>
</feature>
<proteinExistence type="inferred from homology"/>
<keyword evidence="8" id="KW-0675">Receptor</keyword>
<dbReference type="GO" id="GO:0000750">
    <property type="term" value="P:pheromone-dependent signal transduction involved in conjugation with cellular fusion"/>
    <property type="evidence" value="ECO:0007669"/>
    <property type="project" value="TreeGrafter"/>
</dbReference>
<keyword evidence="7 11" id="KW-0472">Membrane</keyword>
<comment type="caution">
    <text evidence="12">The sequence shown here is derived from an EMBL/GenBank/DDBJ whole genome shotgun (WGS) entry which is preliminary data.</text>
</comment>
<feature type="compositionally biased region" description="Low complexity" evidence="10">
    <location>
        <begin position="321"/>
        <end position="332"/>
    </location>
</feature>
<evidence type="ECO:0000256" key="11">
    <source>
        <dbReference type="SAM" id="Phobius"/>
    </source>
</evidence>
<keyword evidence="5 11" id="KW-1133">Transmembrane helix</keyword>
<dbReference type="Proteomes" id="UP001212997">
    <property type="component" value="Unassembled WGS sequence"/>
</dbReference>
<accession>A0AAD5YIJ7</accession>
<keyword evidence="6" id="KW-0297">G-protein coupled receptor</keyword>
<keyword evidence="3" id="KW-0589">Pheromone response</keyword>
<feature type="transmembrane region" description="Helical" evidence="11">
    <location>
        <begin position="207"/>
        <end position="231"/>
    </location>
</feature>
<feature type="transmembrane region" description="Helical" evidence="11">
    <location>
        <begin position="123"/>
        <end position="140"/>
    </location>
</feature>
<evidence type="ECO:0000313" key="12">
    <source>
        <dbReference type="EMBL" id="KAJ3486951.1"/>
    </source>
</evidence>
<feature type="region of interest" description="Disordered" evidence="10">
    <location>
        <begin position="416"/>
        <end position="437"/>
    </location>
</feature>
<sequence>MPVDWAIEQGFLTAFSFISFLLVSVTGSAFYKAPLNNCGALLYLFWTASLSLIQFINHIMWRDNAINFAPGWCDFSIRMTYAGKIGIISAGLVIARRLCLIVNAHVPTPKERSVQIRTAAQDLTIGLSFPLAQFVIYWFVQGHRYDIFEGVGCLSALPNTVLLAVLYTAWPIPIGIASAVYCYFSLQGFLAQRANWTGLQNIKRRNQYLRLMVMAALEMICTVPLATFNVVSTMTAEIYPWRGLADLHLGFERVRQYPVEIWTTQFGDFRSTVESNEWMVIACGIVFFCLFNFSQDAQNRYHRFYTTVAQRVGLSTASSRTTATGPNTTNGGISNLFGQPPNSRFDSQGSHLEIDIEKAFPDSSSEVTGDSSSGLRTPIDEKSPSLNAPSLKEKDSVQELEITEVPRAPLVLDIASAQRHPAPPDVPHTARHSFDMV</sequence>
<evidence type="ECO:0008006" key="14">
    <source>
        <dbReference type="Google" id="ProtNLM"/>
    </source>
</evidence>
<dbReference type="PANTHER" id="PTHR28097">
    <property type="entry name" value="PHEROMONE A FACTOR RECEPTOR"/>
    <property type="match status" value="1"/>
</dbReference>
<evidence type="ECO:0000256" key="2">
    <source>
        <dbReference type="ARBA" id="ARBA00011085"/>
    </source>
</evidence>
<name>A0AAD5YIJ7_9APHY</name>
<evidence type="ECO:0000256" key="8">
    <source>
        <dbReference type="ARBA" id="ARBA00023170"/>
    </source>
</evidence>
<feature type="transmembrane region" description="Helical" evidence="11">
    <location>
        <begin position="278"/>
        <end position="294"/>
    </location>
</feature>
<evidence type="ECO:0000256" key="9">
    <source>
        <dbReference type="ARBA" id="ARBA00023224"/>
    </source>
</evidence>
<comment type="similarity">
    <text evidence="2">Belongs to the G-protein coupled receptor 4 family.</text>
</comment>
<evidence type="ECO:0000256" key="3">
    <source>
        <dbReference type="ARBA" id="ARBA00022507"/>
    </source>
</evidence>
<dbReference type="PANTHER" id="PTHR28097:SF1">
    <property type="entry name" value="PHEROMONE A FACTOR RECEPTOR"/>
    <property type="match status" value="1"/>
</dbReference>
<feature type="transmembrane region" description="Helical" evidence="11">
    <location>
        <begin position="160"/>
        <end position="186"/>
    </location>
</feature>
<evidence type="ECO:0000256" key="1">
    <source>
        <dbReference type="ARBA" id="ARBA00004141"/>
    </source>
</evidence>
<keyword evidence="9" id="KW-0807">Transducer</keyword>
<dbReference type="PRINTS" id="PR00899">
    <property type="entry name" value="GPCRSTE3"/>
</dbReference>